<proteinExistence type="predicted"/>
<organism evidence="1 5">
    <name type="scientific">Phocaeicola plebeius</name>
    <dbReference type="NCBI Taxonomy" id="310297"/>
    <lineage>
        <taxon>Bacteria</taxon>
        <taxon>Pseudomonadati</taxon>
        <taxon>Bacteroidota</taxon>
        <taxon>Bacteroidia</taxon>
        <taxon>Bacteroidales</taxon>
        <taxon>Bacteroidaceae</taxon>
        <taxon>Phocaeicola</taxon>
    </lineage>
</organism>
<evidence type="ECO:0000313" key="2">
    <source>
        <dbReference type="EMBL" id="RGM35376.1"/>
    </source>
</evidence>
<dbReference type="Proteomes" id="UP000285750">
    <property type="component" value="Unassembled WGS sequence"/>
</dbReference>
<comment type="caution">
    <text evidence="1">The sequence shown here is derived from an EMBL/GenBank/DDBJ whole genome shotgun (WGS) entry which is preliminary data.</text>
</comment>
<sequence length="125" mass="14467">MKTEDLIKVIIQCAYNVRTHLAAGFLESVYQKALLIELREKGIHADSETPINVYYKDEIVGEFRADIIVEGEIIIELKAVQHLLSIHETQLVNYLTATHKDHGLLINFGGDRIEIKRKYREYKRS</sequence>
<gene>
    <name evidence="3" type="ORF">DWY14_07675</name>
    <name evidence="2" type="ORF">DXC17_14920</name>
    <name evidence="1" type="ORF">DXD04_07350</name>
</gene>
<dbReference type="Proteomes" id="UP000260780">
    <property type="component" value="Unassembled WGS sequence"/>
</dbReference>
<dbReference type="EMBL" id="QRUY01000013">
    <property type="protein sequence ID" value="RGS07950.1"/>
    <property type="molecule type" value="Genomic_DNA"/>
</dbReference>
<dbReference type="EMBL" id="QSTF01000055">
    <property type="protein sequence ID" value="RGM35376.1"/>
    <property type="molecule type" value="Genomic_DNA"/>
</dbReference>
<evidence type="ECO:0000313" key="4">
    <source>
        <dbReference type="Proteomes" id="UP000260780"/>
    </source>
</evidence>
<keyword evidence="5" id="KW-1185">Reference proteome</keyword>
<protein>
    <submittedName>
        <fullName evidence="1">GxxExxY protein</fullName>
    </submittedName>
</protein>
<dbReference type="InterPro" id="IPR026350">
    <property type="entry name" value="GxxExxY"/>
</dbReference>
<reference evidence="4 5" key="1">
    <citation type="submission" date="2018-08" db="EMBL/GenBank/DDBJ databases">
        <title>A genome reference for cultivated species of the human gut microbiota.</title>
        <authorList>
            <person name="Zou Y."/>
            <person name="Xue W."/>
            <person name="Luo G."/>
        </authorList>
    </citation>
    <scope>NUCLEOTIDE SEQUENCE [LARGE SCALE GENOMIC DNA]</scope>
    <source>
        <strain evidence="3 6">AF24-16AC</strain>
        <strain evidence="2 4">OM08-14</strain>
        <strain evidence="1 5">TF10-3AC</strain>
    </source>
</reference>
<accession>A0A3E4N2V6</accession>
<dbReference type="Pfam" id="PF13366">
    <property type="entry name" value="PDDEXK_3"/>
    <property type="match status" value="1"/>
</dbReference>
<evidence type="ECO:0000313" key="6">
    <source>
        <dbReference type="Proteomes" id="UP000285750"/>
    </source>
</evidence>
<dbReference type="EMBL" id="QSQT01000011">
    <property type="protein sequence ID" value="RGK56351.1"/>
    <property type="molecule type" value="Genomic_DNA"/>
</dbReference>
<name>A0A3E4N2V6_9BACT</name>
<evidence type="ECO:0000313" key="5">
    <source>
        <dbReference type="Proteomes" id="UP000260862"/>
    </source>
</evidence>
<dbReference type="RefSeq" id="WP_117672275.1">
    <property type="nucleotide sequence ID" value="NZ_CABOGR010000011.1"/>
</dbReference>
<evidence type="ECO:0000313" key="3">
    <source>
        <dbReference type="EMBL" id="RGS07950.1"/>
    </source>
</evidence>
<dbReference type="Proteomes" id="UP000260862">
    <property type="component" value="Unassembled WGS sequence"/>
</dbReference>
<dbReference type="AlphaFoldDB" id="A0A3E4N2V6"/>
<dbReference type="NCBIfam" id="TIGR04256">
    <property type="entry name" value="GxxExxY"/>
    <property type="match status" value="1"/>
</dbReference>
<evidence type="ECO:0000313" key="1">
    <source>
        <dbReference type="EMBL" id="RGK56351.1"/>
    </source>
</evidence>